<protein>
    <recommendedName>
        <fullName evidence="4">TetR family transcriptional regulator</fullName>
    </recommendedName>
</protein>
<dbReference type="Gene3D" id="1.10.357.10">
    <property type="entry name" value="Tetracycline Repressor, domain 2"/>
    <property type="match status" value="1"/>
</dbReference>
<feature type="compositionally biased region" description="Pro residues" evidence="1">
    <location>
        <begin position="184"/>
        <end position="199"/>
    </location>
</feature>
<accession>A0ABQ3ZDW9</accession>
<sequence length="299" mass="32012">MWEAHVRRLWRHRGTTLPTPRRGPRQQLDLDEILDVAAAIADAGGLVAVSTRAVASRFGKTAMALYPYVGTKEQLLALMHDHVSALPPWTDPATSLADDLRAWALAFFDLHVAHPWLAERSWAQAGGGPSEQDWLERLLAILDRWPVPADRRAPAVTMLYATVRSCAETAAAYARMNHHVADTQPPPVDARPATAPPRPTHAAPTNAAALPPPTHATPTTANTPPPPAHEGPADPARGGRGEAGAWLERADATRVLVPDLAERYPLAARLVPVAPQWWDAPRAGVVAAVGLLAVGLCSA</sequence>
<dbReference type="SUPFAM" id="SSF48498">
    <property type="entry name" value="Tetracyclin repressor-like, C-terminal domain"/>
    <property type="match status" value="1"/>
</dbReference>
<name>A0ABQ3ZDW9_9ACTN</name>
<evidence type="ECO:0000313" key="3">
    <source>
        <dbReference type="Proteomes" id="UP000637628"/>
    </source>
</evidence>
<dbReference type="InterPro" id="IPR036271">
    <property type="entry name" value="Tet_transcr_reg_TetR-rel_C_sf"/>
</dbReference>
<dbReference type="SUPFAM" id="SSF46689">
    <property type="entry name" value="Homeodomain-like"/>
    <property type="match status" value="1"/>
</dbReference>
<evidence type="ECO:0008006" key="4">
    <source>
        <dbReference type="Google" id="ProtNLM"/>
    </source>
</evidence>
<feature type="compositionally biased region" description="Low complexity" evidence="1">
    <location>
        <begin position="200"/>
        <end position="209"/>
    </location>
</feature>
<dbReference type="RefSeq" id="WP_239133225.1">
    <property type="nucleotide sequence ID" value="NZ_BAAATX010000067.1"/>
</dbReference>
<dbReference type="EMBL" id="BOML01000096">
    <property type="protein sequence ID" value="GIE07996.1"/>
    <property type="molecule type" value="Genomic_DNA"/>
</dbReference>
<proteinExistence type="predicted"/>
<evidence type="ECO:0000256" key="1">
    <source>
        <dbReference type="SAM" id="MobiDB-lite"/>
    </source>
</evidence>
<reference evidence="2 3" key="1">
    <citation type="submission" date="2021-01" db="EMBL/GenBank/DDBJ databases">
        <title>Whole genome shotgun sequence of Actinoplanes durhamensis NBRC 14914.</title>
        <authorList>
            <person name="Komaki H."/>
            <person name="Tamura T."/>
        </authorList>
    </citation>
    <scope>NUCLEOTIDE SEQUENCE [LARGE SCALE GENOMIC DNA]</scope>
    <source>
        <strain evidence="2 3">NBRC 14914</strain>
    </source>
</reference>
<dbReference type="InterPro" id="IPR009057">
    <property type="entry name" value="Homeodomain-like_sf"/>
</dbReference>
<organism evidence="2 3">
    <name type="scientific">Paractinoplanes durhamensis</name>
    <dbReference type="NCBI Taxonomy" id="113563"/>
    <lineage>
        <taxon>Bacteria</taxon>
        <taxon>Bacillati</taxon>
        <taxon>Actinomycetota</taxon>
        <taxon>Actinomycetes</taxon>
        <taxon>Micromonosporales</taxon>
        <taxon>Micromonosporaceae</taxon>
        <taxon>Paractinoplanes</taxon>
    </lineage>
</organism>
<comment type="caution">
    <text evidence="2">The sequence shown here is derived from an EMBL/GenBank/DDBJ whole genome shotgun (WGS) entry which is preliminary data.</text>
</comment>
<keyword evidence="3" id="KW-1185">Reference proteome</keyword>
<gene>
    <name evidence="2" type="ORF">Adu01nite_93460</name>
</gene>
<feature type="region of interest" description="Disordered" evidence="1">
    <location>
        <begin position="181"/>
        <end position="241"/>
    </location>
</feature>
<dbReference type="Proteomes" id="UP000637628">
    <property type="component" value="Unassembled WGS sequence"/>
</dbReference>
<evidence type="ECO:0000313" key="2">
    <source>
        <dbReference type="EMBL" id="GIE07996.1"/>
    </source>
</evidence>